<protein>
    <submittedName>
        <fullName evidence="6">Oidioi.mRNA.OKI2018_I69.XSR.g17005.t1.cds</fullName>
    </submittedName>
</protein>
<accession>A0ABN7SQ61</accession>
<dbReference type="InterPro" id="IPR000819">
    <property type="entry name" value="Peptidase_M17_C"/>
</dbReference>
<keyword evidence="2" id="KW-0031">Aminopeptidase</keyword>
<evidence type="ECO:0000256" key="4">
    <source>
        <dbReference type="ARBA" id="ARBA00022801"/>
    </source>
</evidence>
<sequence>MVEIVPLSVLDDASPMDDSNYDIFVLVANLGCKCHQGEIDKRFPQLNEYLKLDASFSSSVNLAVVNGKRLVVSPTGPLNRCEDDVRRFFDAGEAGIKRALATGAKKPAIISLHSDSFENATLVTLLGAYHALYTTLEHRESKPSEAKKAERLGIWSNNADSAKAVQEKAQNIEAAKTVYRDILGSDPERMAPKMVEKYVRDIFNGSCVSINVVEGAETLVKEYPCFAAVDRCANTVERHRGRVIWLDYNPGDAKKTLLLVGKGVTYDTGGADIKAGGHMAGMHRDKGGAAAVASFLYALTKIKPAGVRVIGGMAMVRNSVGSEAYLADEIITSRAGVRVRVGNTDAEGRMAMVDVLCHAKEKALNEHLPDPEIYTIATLTGHACLAVGDYTAIVPNGPYRRENLHLKLQEAGEQIGDQFDCSTLRREDYLFHKGKDEQSDVLQCNNKPSSQTARGHQTPAAFMILTSGLKEHGLGSDKPLKYAHLDIAGSSGPFPGLPTGAPVMALLQNYFF</sequence>
<reference evidence="6 7" key="1">
    <citation type="submission" date="2021-04" db="EMBL/GenBank/DDBJ databases">
        <authorList>
            <person name="Bliznina A."/>
        </authorList>
    </citation>
    <scope>NUCLEOTIDE SEQUENCE [LARGE SCALE GENOMIC DNA]</scope>
</reference>
<dbReference type="Proteomes" id="UP001158576">
    <property type="component" value="Chromosome XSR"/>
</dbReference>
<comment type="similarity">
    <text evidence="1">Belongs to the peptidase M17 family.</text>
</comment>
<dbReference type="EMBL" id="OU015569">
    <property type="protein sequence ID" value="CAG5100454.1"/>
    <property type="molecule type" value="Genomic_DNA"/>
</dbReference>
<dbReference type="Gene3D" id="3.40.630.10">
    <property type="entry name" value="Zn peptidases"/>
    <property type="match status" value="1"/>
</dbReference>
<keyword evidence="3" id="KW-0645">Protease</keyword>
<evidence type="ECO:0000259" key="5">
    <source>
        <dbReference type="PROSITE" id="PS00631"/>
    </source>
</evidence>
<evidence type="ECO:0000313" key="6">
    <source>
        <dbReference type="EMBL" id="CAG5100454.1"/>
    </source>
</evidence>
<dbReference type="PANTHER" id="PTHR11963:SF48">
    <property type="entry name" value="DIPEPTIDASE B, ISOFORM A"/>
    <property type="match status" value="1"/>
</dbReference>
<evidence type="ECO:0000256" key="3">
    <source>
        <dbReference type="ARBA" id="ARBA00022670"/>
    </source>
</evidence>
<evidence type="ECO:0000256" key="2">
    <source>
        <dbReference type="ARBA" id="ARBA00022438"/>
    </source>
</evidence>
<proteinExistence type="inferred from homology"/>
<dbReference type="SUPFAM" id="SSF53187">
    <property type="entry name" value="Zn-dependent exopeptidases"/>
    <property type="match status" value="1"/>
</dbReference>
<feature type="domain" description="Cytosol aminopeptidase" evidence="5">
    <location>
        <begin position="343"/>
        <end position="350"/>
    </location>
</feature>
<dbReference type="PROSITE" id="PS00631">
    <property type="entry name" value="CYTOSOL_AP"/>
    <property type="match status" value="1"/>
</dbReference>
<organism evidence="6 7">
    <name type="scientific">Oikopleura dioica</name>
    <name type="common">Tunicate</name>
    <dbReference type="NCBI Taxonomy" id="34765"/>
    <lineage>
        <taxon>Eukaryota</taxon>
        <taxon>Metazoa</taxon>
        <taxon>Chordata</taxon>
        <taxon>Tunicata</taxon>
        <taxon>Appendicularia</taxon>
        <taxon>Copelata</taxon>
        <taxon>Oikopleuridae</taxon>
        <taxon>Oikopleura</taxon>
    </lineage>
</organism>
<evidence type="ECO:0000313" key="7">
    <source>
        <dbReference type="Proteomes" id="UP001158576"/>
    </source>
</evidence>
<keyword evidence="7" id="KW-1185">Reference proteome</keyword>
<dbReference type="Pfam" id="PF00883">
    <property type="entry name" value="Peptidase_M17"/>
    <property type="match status" value="1"/>
</dbReference>
<name>A0ABN7SQ61_OIKDI</name>
<gene>
    <name evidence="6" type="ORF">OKIOD_LOCUS8563</name>
</gene>
<keyword evidence="4" id="KW-0378">Hydrolase</keyword>
<dbReference type="PANTHER" id="PTHR11963">
    <property type="entry name" value="LEUCINE AMINOPEPTIDASE-RELATED"/>
    <property type="match status" value="1"/>
</dbReference>
<evidence type="ECO:0000256" key="1">
    <source>
        <dbReference type="ARBA" id="ARBA00009528"/>
    </source>
</evidence>
<dbReference type="InterPro" id="IPR011356">
    <property type="entry name" value="Leucine_aapep/pepB"/>
</dbReference>
<dbReference type="PRINTS" id="PR00481">
    <property type="entry name" value="LAMNOPPTDASE"/>
</dbReference>